<reference evidence="1" key="2">
    <citation type="submission" date="2014-07" db="EMBL/GenBank/DDBJ databases">
        <authorList>
            <person name="Hull J."/>
        </authorList>
    </citation>
    <scope>NUCLEOTIDE SEQUENCE</scope>
</reference>
<name>A0A0A9YU63_LYGHE</name>
<dbReference type="Pfam" id="PF04876">
    <property type="entry name" value="Tenui_NCP"/>
    <property type="match status" value="1"/>
</dbReference>
<accession>A0A0A9YU63</accession>
<reference evidence="1" key="1">
    <citation type="journal article" date="2014" name="PLoS ONE">
        <title>Transcriptome-Based Identification of ABC Transporters in the Western Tarnished Plant Bug Lygus hesperus.</title>
        <authorList>
            <person name="Hull J.J."/>
            <person name="Chaney K."/>
            <person name="Geib S.M."/>
            <person name="Fabrick J.A."/>
            <person name="Brent C.S."/>
            <person name="Walsh D."/>
            <person name="Lavine L.C."/>
        </authorList>
    </citation>
    <scope>NUCLEOTIDE SEQUENCE</scope>
</reference>
<dbReference type="EMBL" id="GBHO01008986">
    <property type="protein sequence ID" value="JAG34618.1"/>
    <property type="molecule type" value="Transcribed_RNA"/>
</dbReference>
<proteinExistence type="predicted"/>
<dbReference type="AlphaFoldDB" id="A0A0A9YU63"/>
<gene>
    <name evidence="1" type="primary">p4</name>
    <name evidence="1" type="ORF">CM83_99319</name>
</gene>
<sequence>MDPLALYLLLPDVLQSQLTLPQVRTPTTIQNKSLLLEYVQWIYERAKNHDSSASINFHKVDKYLPDYQKIILVDLLGKEDLADGMPDFTKLFIMLQSSLSDVVSLPALIHPDRMKADACVDVLKQIAVYCKDHERSGEEYDEVVRKLPNWTSILVNNLLENDNK</sequence>
<dbReference type="InterPro" id="IPR006960">
    <property type="entry name" value="Major_non-capsid_tenuivirus"/>
</dbReference>
<protein>
    <submittedName>
        <fullName evidence="1">Major non-capsid protein</fullName>
    </submittedName>
</protein>
<evidence type="ECO:0000313" key="1">
    <source>
        <dbReference type="EMBL" id="JAG34618.1"/>
    </source>
</evidence>
<organism evidence="1">
    <name type="scientific">Lygus hesperus</name>
    <name type="common">Western plant bug</name>
    <dbReference type="NCBI Taxonomy" id="30085"/>
    <lineage>
        <taxon>Eukaryota</taxon>
        <taxon>Metazoa</taxon>
        <taxon>Ecdysozoa</taxon>
        <taxon>Arthropoda</taxon>
        <taxon>Hexapoda</taxon>
        <taxon>Insecta</taxon>
        <taxon>Pterygota</taxon>
        <taxon>Neoptera</taxon>
        <taxon>Paraneoptera</taxon>
        <taxon>Hemiptera</taxon>
        <taxon>Heteroptera</taxon>
        <taxon>Panheteroptera</taxon>
        <taxon>Cimicomorpha</taxon>
        <taxon>Miridae</taxon>
        <taxon>Mirini</taxon>
        <taxon>Lygus</taxon>
    </lineage>
</organism>